<dbReference type="RefSeq" id="WP_184670955.1">
    <property type="nucleotide sequence ID" value="NZ_BAABAI010000022.1"/>
</dbReference>
<keyword evidence="4" id="KW-0804">Transcription</keyword>
<dbReference type="CDD" id="cd06170">
    <property type="entry name" value="LuxR_C_like"/>
    <property type="match status" value="1"/>
</dbReference>
<accession>A0A7W7T519</accession>
<dbReference type="InterPro" id="IPR001789">
    <property type="entry name" value="Sig_transdc_resp-reg_receiver"/>
</dbReference>
<dbReference type="PANTHER" id="PTHR43214:SF24">
    <property type="entry name" value="TRANSCRIPTIONAL REGULATORY PROTEIN NARL-RELATED"/>
    <property type="match status" value="1"/>
</dbReference>
<dbReference type="Pfam" id="PF00072">
    <property type="entry name" value="Response_reg"/>
    <property type="match status" value="1"/>
</dbReference>
<dbReference type="PANTHER" id="PTHR43214">
    <property type="entry name" value="TWO-COMPONENT RESPONSE REGULATOR"/>
    <property type="match status" value="1"/>
</dbReference>
<dbReference type="PROSITE" id="PS50043">
    <property type="entry name" value="HTH_LUXR_2"/>
    <property type="match status" value="1"/>
</dbReference>
<dbReference type="EMBL" id="JACHJS010000001">
    <property type="protein sequence ID" value="MBB4966734.1"/>
    <property type="molecule type" value="Genomic_DNA"/>
</dbReference>
<evidence type="ECO:0000313" key="8">
    <source>
        <dbReference type="EMBL" id="MBB4966734.1"/>
    </source>
</evidence>
<dbReference type="InterPro" id="IPR039420">
    <property type="entry name" value="WalR-like"/>
</dbReference>
<sequence>MRVVIAEDDVLLREGLSLLLGTAGIDVVAAVDNATEFLAVIADDRPDAVVMDVRLPPSFRDEGLRAAVEARRVHPGLPVLVLSAYVEDSYASELLADGVGGVGYLLKERVGKVGEFLDALRRVADGGTAMDPEVISQLLVRRKVDDPLSTLTAREREVLALMAEGHDNGTIAGLLVVSEGAVHKHIRNIFTKLDLPNDEGGHRRVLAVLAYLNA</sequence>
<feature type="domain" description="HTH luxR-type" evidence="6">
    <location>
        <begin position="144"/>
        <end position="214"/>
    </location>
</feature>
<evidence type="ECO:0000259" key="7">
    <source>
        <dbReference type="PROSITE" id="PS50110"/>
    </source>
</evidence>
<keyword evidence="9" id="KW-1185">Reference proteome</keyword>
<proteinExistence type="predicted"/>
<dbReference type="Pfam" id="PF00196">
    <property type="entry name" value="GerE"/>
    <property type="match status" value="1"/>
</dbReference>
<feature type="domain" description="Response regulatory" evidence="7">
    <location>
        <begin position="2"/>
        <end position="122"/>
    </location>
</feature>
<dbReference type="GO" id="GO:0003677">
    <property type="term" value="F:DNA binding"/>
    <property type="evidence" value="ECO:0007669"/>
    <property type="project" value="UniProtKB-KW"/>
</dbReference>
<evidence type="ECO:0000256" key="2">
    <source>
        <dbReference type="ARBA" id="ARBA00023015"/>
    </source>
</evidence>
<dbReference type="Proteomes" id="UP000542674">
    <property type="component" value="Unassembled WGS sequence"/>
</dbReference>
<gene>
    <name evidence="8" type="ORF">F4559_004093</name>
</gene>
<dbReference type="GO" id="GO:0000160">
    <property type="term" value="P:phosphorelay signal transduction system"/>
    <property type="evidence" value="ECO:0007669"/>
    <property type="project" value="InterPro"/>
</dbReference>
<dbReference type="SUPFAM" id="SSF46894">
    <property type="entry name" value="C-terminal effector domain of the bipartite response regulators"/>
    <property type="match status" value="1"/>
</dbReference>
<dbReference type="SUPFAM" id="SSF52172">
    <property type="entry name" value="CheY-like"/>
    <property type="match status" value="1"/>
</dbReference>
<dbReference type="InterPro" id="IPR000792">
    <property type="entry name" value="Tscrpt_reg_LuxR_C"/>
</dbReference>
<dbReference type="InterPro" id="IPR011006">
    <property type="entry name" value="CheY-like_superfamily"/>
</dbReference>
<comment type="caution">
    <text evidence="8">The sequence shown here is derived from an EMBL/GenBank/DDBJ whole genome shotgun (WGS) entry which is preliminary data.</text>
</comment>
<evidence type="ECO:0000256" key="1">
    <source>
        <dbReference type="ARBA" id="ARBA00022553"/>
    </source>
</evidence>
<feature type="modified residue" description="4-aspartylphosphate" evidence="5">
    <location>
        <position position="52"/>
    </location>
</feature>
<keyword evidence="2" id="KW-0805">Transcription regulation</keyword>
<organism evidence="8 9">
    <name type="scientific">Saccharothrix violaceirubra</name>
    <dbReference type="NCBI Taxonomy" id="413306"/>
    <lineage>
        <taxon>Bacteria</taxon>
        <taxon>Bacillati</taxon>
        <taxon>Actinomycetota</taxon>
        <taxon>Actinomycetes</taxon>
        <taxon>Pseudonocardiales</taxon>
        <taxon>Pseudonocardiaceae</taxon>
        <taxon>Saccharothrix</taxon>
    </lineage>
</organism>
<evidence type="ECO:0000259" key="6">
    <source>
        <dbReference type="PROSITE" id="PS50043"/>
    </source>
</evidence>
<dbReference type="InterPro" id="IPR058245">
    <property type="entry name" value="NreC/VraR/RcsB-like_REC"/>
</dbReference>
<dbReference type="Gene3D" id="3.40.50.2300">
    <property type="match status" value="1"/>
</dbReference>
<dbReference type="InterPro" id="IPR016032">
    <property type="entry name" value="Sig_transdc_resp-reg_C-effctor"/>
</dbReference>
<keyword evidence="1 5" id="KW-0597">Phosphoprotein</keyword>
<dbReference type="CDD" id="cd17535">
    <property type="entry name" value="REC_NarL-like"/>
    <property type="match status" value="1"/>
</dbReference>
<evidence type="ECO:0000313" key="9">
    <source>
        <dbReference type="Proteomes" id="UP000542674"/>
    </source>
</evidence>
<keyword evidence="3 8" id="KW-0238">DNA-binding</keyword>
<name>A0A7W7T519_9PSEU</name>
<evidence type="ECO:0000256" key="3">
    <source>
        <dbReference type="ARBA" id="ARBA00023125"/>
    </source>
</evidence>
<protein>
    <submittedName>
        <fullName evidence="8">DNA-binding NarL/FixJ family response regulator</fullName>
    </submittedName>
</protein>
<dbReference type="PROSITE" id="PS50110">
    <property type="entry name" value="RESPONSE_REGULATORY"/>
    <property type="match status" value="1"/>
</dbReference>
<dbReference type="SMART" id="SM00448">
    <property type="entry name" value="REC"/>
    <property type="match status" value="1"/>
</dbReference>
<dbReference type="PRINTS" id="PR00038">
    <property type="entry name" value="HTHLUXR"/>
</dbReference>
<dbReference type="SMART" id="SM00421">
    <property type="entry name" value="HTH_LUXR"/>
    <property type="match status" value="1"/>
</dbReference>
<reference evidence="8 9" key="1">
    <citation type="submission" date="2020-08" db="EMBL/GenBank/DDBJ databases">
        <title>Sequencing the genomes of 1000 actinobacteria strains.</title>
        <authorList>
            <person name="Klenk H.-P."/>
        </authorList>
    </citation>
    <scope>NUCLEOTIDE SEQUENCE [LARGE SCALE GENOMIC DNA]</scope>
    <source>
        <strain evidence="8 9">DSM 45084</strain>
    </source>
</reference>
<evidence type="ECO:0000256" key="5">
    <source>
        <dbReference type="PROSITE-ProRule" id="PRU00169"/>
    </source>
</evidence>
<dbReference type="GO" id="GO:0006355">
    <property type="term" value="P:regulation of DNA-templated transcription"/>
    <property type="evidence" value="ECO:0007669"/>
    <property type="project" value="InterPro"/>
</dbReference>
<evidence type="ECO:0000256" key="4">
    <source>
        <dbReference type="ARBA" id="ARBA00023163"/>
    </source>
</evidence>
<dbReference type="AlphaFoldDB" id="A0A7W7T519"/>